<evidence type="ECO:0000313" key="6">
    <source>
        <dbReference type="Proteomes" id="UP000324585"/>
    </source>
</evidence>
<keyword evidence="6" id="KW-1185">Reference proteome</keyword>
<sequence>MGANTSSLVSEDIEEMARESNLSPREIKRLYKRFQKLDRNQSGSLEADELTMIPELAMNPLFPRIVQIFESVNFREFVKLLSVFSESASEEAKRDFVFRFFDIDQDGFVSSTDLIEILLMLCGSNLTQGELEEISQLIIRDADMDKDGMVSYDDFCACDSLGTISQLCQISLA</sequence>
<dbReference type="Pfam" id="PF13202">
    <property type="entry name" value="EF-hand_5"/>
    <property type="match status" value="1"/>
</dbReference>
<feature type="domain" description="EF-hand" evidence="4">
    <location>
        <begin position="130"/>
        <end position="165"/>
    </location>
</feature>
<dbReference type="PANTHER" id="PTHR45942">
    <property type="entry name" value="PROTEIN PHOSPATASE 3 REGULATORY SUBUNIT B ALPHA ISOFORM TYPE 1"/>
    <property type="match status" value="1"/>
</dbReference>
<dbReference type="SUPFAM" id="SSF47473">
    <property type="entry name" value="EF-hand"/>
    <property type="match status" value="1"/>
</dbReference>
<dbReference type="OMA" id="LKFAFRM"/>
<dbReference type="Gene3D" id="1.10.238.10">
    <property type="entry name" value="EF-hand"/>
    <property type="match status" value="1"/>
</dbReference>
<evidence type="ECO:0000256" key="1">
    <source>
        <dbReference type="ARBA" id="ARBA00022723"/>
    </source>
</evidence>
<dbReference type="FunFam" id="1.10.238.10:FF:000003">
    <property type="entry name" value="Calmodulin A"/>
    <property type="match status" value="1"/>
</dbReference>
<dbReference type="CDD" id="cd00051">
    <property type="entry name" value="EFh"/>
    <property type="match status" value="1"/>
</dbReference>
<feature type="domain" description="EF-hand" evidence="4">
    <location>
        <begin position="89"/>
        <end position="124"/>
    </location>
</feature>
<dbReference type="PROSITE" id="PS50222">
    <property type="entry name" value="EF_HAND_2"/>
    <property type="match status" value="3"/>
</dbReference>
<dbReference type="GO" id="GO:0005509">
    <property type="term" value="F:calcium ion binding"/>
    <property type="evidence" value="ECO:0007669"/>
    <property type="project" value="InterPro"/>
</dbReference>
<keyword evidence="3" id="KW-0106">Calcium</keyword>
<reference evidence="6" key="1">
    <citation type="journal article" date="2019" name="Nat. Commun.">
        <title>Expansion of phycobilisome linker gene families in mesophilic red algae.</title>
        <authorList>
            <person name="Lee J."/>
            <person name="Kim D."/>
            <person name="Bhattacharya D."/>
            <person name="Yoon H.S."/>
        </authorList>
    </citation>
    <scope>NUCLEOTIDE SEQUENCE [LARGE SCALE GENOMIC DNA]</scope>
    <source>
        <strain evidence="6">CCMP 1328</strain>
    </source>
</reference>
<dbReference type="Proteomes" id="UP000324585">
    <property type="component" value="Unassembled WGS sequence"/>
</dbReference>
<evidence type="ECO:0000259" key="4">
    <source>
        <dbReference type="PROSITE" id="PS50222"/>
    </source>
</evidence>
<dbReference type="EMBL" id="VRMN01000011">
    <property type="protein sequence ID" value="KAA8491923.1"/>
    <property type="molecule type" value="Genomic_DNA"/>
</dbReference>
<dbReference type="OrthoDB" id="191686at2759"/>
<protein>
    <submittedName>
        <fullName evidence="5">Calcineurin subunit B</fullName>
    </submittedName>
</protein>
<feature type="domain" description="EF-hand" evidence="4">
    <location>
        <begin position="25"/>
        <end position="60"/>
    </location>
</feature>
<evidence type="ECO:0000313" key="5">
    <source>
        <dbReference type="EMBL" id="KAA8491923.1"/>
    </source>
</evidence>
<dbReference type="InterPro" id="IPR011992">
    <property type="entry name" value="EF-hand-dom_pair"/>
</dbReference>
<dbReference type="PROSITE" id="PS00018">
    <property type="entry name" value="EF_HAND_1"/>
    <property type="match status" value="3"/>
</dbReference>
<accession>A0A5J4YMN2</accession>
<keyword evidence="1" id="KW-0479">Metal-binding</keyword>
<dbReference type="Pfam" id="PF13499">
    <property type="entry name" value="EF-hand_7"/>
    <property type="match status" value="1"/>
</dbReference>
<evidence type="ECO:0000256" key="3">
    <source>
        <dbReference type="ARBA" id="ARBA00022837"/>
    </source>
</evidence>
<keyword evidence="2" id="KW-0677">Repeat</keyword>
<organism evidence="5 6">
    <name type="scientific">Porphyridium purpureum</name>
    <name type="common">Red alga</name>
    <name type="synonym">Porphyridium cruentum</name>
    <dbReference type="NCBI Taxonomy" id="35688"/>
    <lineage>
        <taxon>Eukaryota</taxon>
        <taxon>Rhodophyta</taxon>
        <taxon>Bangiophyceae</taxon>
        <taxon>Porphyridiales</taxon>
        <taxon>Porphyridiaceae</taxon>
        <taxon>Porphyridium</taxon>
    </lineage>
</organism>
<gene>
    <name evidence="5" type="ORF">FVE85_8405</name>
</gene>
<dbReference type="InterPro" id="IPR018247">
    <property type="entry name" value="EF_Hand_1_Ca_BS"/>
</dbReference>
<evidence type="ECO:0000256" key="2">
    <source>
        <dbReference type="ARBA" id="ARBA00022737"/>
    </source>
</evidence>
<dbReference type="AlphaFoldDB" id="A0A5J4YMN2"/>
<dbReference type="InterPro" id="IPR002048">
    <property type="entry name" value="EF_hand_dom"/>
</dbReference>
<comment type="caution">
    <text evidence="5">The sequence shown here is derived from an EMBL/GenBank/DDBJ whole genome shotgun (WGS) entry which is preliminary data.</text>
</comment>
<proteinExistence type="predicted"/>
<name>A0A5J4YMN2_PORPP</name>